<reference evidence="1 2" key="1">
    <citation type="submission" date="2021-06" db="EMBL/GenBank/DDBJ databases">
        <title>A haploid diamondback moth (Plutella xylostella L.) genome assembly resolves 31 chromosomes and identifies a diamide resistance mutation.</title>
        <authorList>
            <person name="Ward C.M."/>
            <person name="Perry K.D."/>
            <person name="Baker G."/>
            <person name="Powis K."/>
            <person name="Heckel D.G."/>
            <person name="Baxter S.W."/>
        </authorList>
    </citation>
    <scope>NUCLEOTIDE SEQUENCE [LARGE SCALE GENOMIC DNA]</scope>
    <source>
        <strain evidence="1 2">LV</strain>
        <tissue evidence="1">Single pupa</tissue>
    </source>
</reference>
<keyword evidence="2" id="KW-1185">Reference proteome</keyword>
<dbReference type="EMBL" id="JAHIBW010000021">
    <property type="protein sequence ID" value="KAG7300220.1"/>
    <property type="molecule type" value="Genomic_DNA"/>
</dbReference>
<organism evidence="1 2">
    <name type="scientific">Plutella xylostella</name>
    <name type="common">Diamondback moth</name>
    <name type="synonym">Plutella maculipennis</name>
    <dbReference type="NCBI Taxonomy" id="51655"/>
    <lineage>
        <taxon>Eukaryota</taxon>
        <taxon>Metazoa</taxon>
        <taxon>Ecdysozoa</taxon>
        <taxon>Arthropoda</taxon>
        <taxon>Hexapoda</taxon>
        <taxon>Insecta</taxon>
        <taxon>Pterygota</taxon>
        <taxon>Neoptera</taxon>
        <taxon>Endopterygota</taxon>
        <taxon>Lepidoptera</taxon>
        <taxon>Glossata</taxon>
        <taxon>Ditrysia</taxon>
        <taxon>Yponomeutoidea</taxon>
        <taxon>Plutellidae</taxon>
        <taxon>Plutella</taxon>
    </lineage>
</organism>
<sequence>FPAAVREAIHQRSDVPPVRCAPWVIDEPLRRDRLPVTTLDAVAFFYINYFH</sequence>
<accession>A0ABQ7Q4P7</accession>
<name>A0ABQ7Q4P7_PLUXY</name>
<dbReference type="Proteomes" id="UP000823941">
    <property type="component" value="Chromosome 21"/>
</dbReference>
<evidence type="ECO:0000313" key="1">
    <source>
        <dbReference type="EMBL" id="KAG7300220.1"/>
    </source>
</evidence>
<gene>
    <name evidence="1" type="ORF">JYU34_015782</name>
</gene>
<evidence type="ECO:0000313" key="2">
    <source>
        <dbReference type="Proteomes" id="UP000823941"/>
    </source>
</evidence>
<protein>
    <submittedName>
        <fullName evidence="1">Uncharacterized protein</fullName>
    </submittedName>
</protein>
<feature type="non-terminal residue" evidence="1">
    <location>
        <position position="1"/>
    </location>
</feature>
<proteinExistence type="predicted"/>
<comment type="caution">
    <text evidence="1">The sequence shown here is derived from an EMBL/GenBank/DDBJ whole genome shotgun (WGS) entry which is preliminary data.</text>
</comment>